<dbReference type="InterPro" id="IPR002524">
    <property type="entry name" value="Cation_efflux"/>
</dbReference>
<dbReference type="InterPro" id="IPR036837">
    <property type="entry name" value="Cation_efflux_CTD_sf"/>
</dbReference>
<keyword evidence="12" id="KW-1185">Reference proteome</keyword>
<dbReference type="EMBL" id="JAVFWL010000004">
    <property type="protein sequence ID" value="KAK6746621.1"/>
    <property type="molecule type" value="Genomic_DNA"/>
</dbReference>
<keyword evidence="5 7" id="KW-1133">Transmembrane helix</keyword>
<dbReference type="Pfam" id="PF16916">
    <property type="entry name" value="ZT_dimer"/>
    <property type="match status" value="1"/>
</dbReference>
<proteinExistence type="inferred from homology"/>
<dbReference type="Proteomes" id="UP001303046">
    <property type="component" value="Unassembled WGS sequence"/>
</dbReference>
<keyword evidence="8" id="KW-0732">Signal</keyword>
<evidence type="ECO:0000313" key="12">
    <source>
        <dbReference type="Proteomes" id="UP001303046"/>
    </source>
</evidence>
<keyword evidence="4 7" id="KW-0812">Transmembrane</keyword>
<evidence type="ECO:0008006" key="13">
    <source>
        <dbReference type="Google" id="ProtNLM"/>
    </source>
</evidence>
<evidence type="ECO:0000256" key="8">
    <source>
        <dbReference type="SAM" id="SignalP"/>
    </source>
</evidence>
<feature type="signal peptide" evidence="8">
    <location>
        <begin position="1"/>
        <end position="17"/>
    </location>
</feature>
<evidence type="ECO:0000256" key="6">
    <source>
        <dbReference type="ARBA" id="ARBA00023136"/>
    </source>
</evidence>
<organism evidence="11 12">
    <name type="scientific">Necator americanus</name>
    <name type="common">Human hookworm</name>
    <dbReference type="NCBI Taxonomy" id="51031"/>
    <lineage>
        <taxon>Eukaryota</taxon>
        <taxon>Metazoa</taxon>
        <taxon>Ecdysozoa</taxon>
        <taxon>Nematoda</taxon>
        <taxon>Chromadorea</taxon>
        <taxon>Rhabditida</taxon>
        <taxon>Rhabditina</taxon>
        <taxon>Rhabditomorpha</taxon>
        <taxon>Strongyloidea</taxon>
        <taxon>Ancylostomatidae</taxon>
        <taxon>Bunostominae</taxon>
        <taxon>Necator</taxon>
    </lineage>
</organism>
<dbReference type="InterPro" id="IPR027469">
    <property type="entry name" value="Cation_efflux_TMD_sf"/>
</dbReference>
<gene>
    <name evidence="11" type="primary">Necator_chrIV.g13392</name>
    <name evidence="11" type="ORF">RB195_000101</name>
</gene>
<evidence type="ECO:0000256" key="7">
    <source>
        <dbReference type="SAM" id="Phobius"/>
    </source>
</evidence>
<evidence type="ECO:0000256" key="1">
    <source>
        <dbReference type="ARBA" id="ARBA00004141"/>
    </source>
</evidence>
<reference evidence="11 12" key="1">
    <citation type="submission" date="2023-08" db="EMBL/GenBank/DDBJ databases">
        <title>A Necator americanus chromosomal reference genome.</title>
        <authorList>
            <person name="Ilik V."/>
            <person name="Petrzelkova K.J."/>
            <person name="Pardy F."/>
            <person name="Fuh T."/>
            <person name="Niatou-Singa F.S."/>
            <person name="Gouil Q."/>
            <person name="Baker L."/>
            <person name="Ritchie M.E."/>
            <person name="Jex A.R."/>
            <person name="Gazzola D."/>
            <person name="Li H."/>
            <person name="Toshio Fujiwara R."/>
            <person name="Zhan B."/>
            <person name="Aroian R.V."/>
            <person name="Pafco B."/>
            <person name="Schwarz E.M."/>
        </authorList>
    </citation>
    <scope>NUCLEOTIDE SEQUENCE [LARGE SCALE GENOMIC DNA]</scope>
    <source>
        <strain evidence="11 12">Aroian</strain>
        <tissue evidence="11">Whole animal</tissue>
    </source>
</reference>
<keyword evidence="6 7" id="KW-0472">Membrane</keyword>
<dbReference type="Pfam" id="PF01545">
    <property type="entry name" value="Cation_efflux"/>
    <property type="match status" value="1"/>
</dbReference>
<feature type="transmembrane region" description="Helical" evidence="7">
    <location>
        <begin position="125"/>
        <end position="147"/>
    </location>
</feature>
<evidence type="ECO:0000256" key="5">
    <source>
        <dbReference type="ARBA" id="ARBA00022989"/>
    </source>
</evidence>
<feature type="domain" description="Cation efflux protein transmembrane" evidence="9">
    <location>
        <begin position="129"/>
        <end position="317"/>
    </location>
</feature>
<dbReference type="InterPro" id="IPR027470">
    <property type="entry name" value="Cation_efflux_CTD"/>
</dbReference>
<feature type="transmembrane region" description="Helical" evidence="7">
    <location>
        <begin position="153"/>
        <end position="177"/>
    </location>
</feature>
<comment type="caution">
    <text evidence="11">The sequence shown here is derived from an EMBL/GenBank/DDBJ whole genome shotgun (WGS) entry which is preliminary data.</text>
</comment>
<dbReference type="Gene3D" id="1.20.1510.10">
    <property type="entry name" value="Cation efflux protein transmembrane domain"/>
    <property type="match status" value="1"/>
</dbReference>
<feature type="domain" description="Cation efflux protein cytoplasmic" evidence="10">
    <location>
        <begin position="323"/>
        <end position="397"/>
    </location>
</feature>
<dbReference type="InterPro" id="IPR050291">
    <property type="entry name" value="CDF_Transporter"/>
</dbReference>
<evidence type="ECO:0000256" key="4">
    <source>
        <dbReference type="ARBA" id="ARBA00022692"/>
    </source>
</evidence>
<keyword evidence="3" id="KW-0813">Transport</keyword>
<evidence type="ECO:0000256" key="3">
    <source>
        <dbReference type="ARBA" id="ARBA00022448"/>
    </source>
</evidence>
<accession>A0ABR1DAY3</accession>
<evidence type="ECO:0000259" key="9">
    <source>
        <dbReference type="Pfam" id="PF01545"/>
    </source>
</evidence>
<name>A0ABR1DAY3_NECAM</name>
<dbReference type="NCBIfam" id="TIGR01297">
    <property type="entry name" value="CDF"/>
    <property type="match status" value="1"/>
</dbReference>
<evidence type="ECO:0000259" key="10">
    <source>
        <dbReference type="Pfam" id="PF16916"/>
    </source>
</evidence>
<dbReference type="SUPFAM" id="SSF160240">
    <property type="entry name" value="Cation efflux protein cytoplasmic domain-like"/>
    <property type="match status" value="1"/>
</dbReference>
<dbReference type="SUPFAM" id="SSF161111">
    <property type="entry name" value="Cation efflux protein transmembrane domain-like"/>
    <property type="match status" value="1"/>
</dbReference>
<comment type="similarity">
    <text evidence="2">Belongs to the cation diffusion facilitator (CDF) transporter (TC 2.A.4) family. SLC30A subfamily.</text>
</comment>
<feature type="chain" id="PRO_5047053755" description="Cation diffusion facilitator family transporter" evidence="8">
    <location>
        <begin position="18"/>
        <end position="403"/>
    </location>
</feature>
<dbReference type="Gene3D" id="3.30.70.1350">
    <property type="entry name" value="Cation efflux protein, cytoplasmic domain"/>
    <property type="match status" value="1"/>
</dbReference>
<evidence type="ECO:0000256" key="2">
    <source>
        <dbReference type="ARBA" id="ARBA00008873"/>
    </source>
</evidence>
<feature type="transmembrane region" description="Helical" evidence="7">
    <location>
        <begin position="230"/>
        <end position="251"/>
    </location>
</feature>
<feature type="transmembrane region" description="Helical" evidence="7">
    <location>
        <begin position="197"/>
        <end position="218"/>
    </location>
</feature>
<evidence type="ECO:0000313" key="11">
    <source>
        <dbReference type="EMBL" id="KAK6746621.1"/>
    </source>
</evidence>
<protein>
    <recommendedName>
        <fullName evidence="13">Cation diffusion facilitator family transporter</fullName>
    </recommendedName>
</protein>
<dbReference type="PANTHER" id="PTHR43840">
    <property type="entry name" value="MITOCHONDRIAL METAL TRANSPORTER 1-RELATED"/>
    <property type="match status" value="1"/>
</dbReference>
<dbReference type="PANTHER" id="PTHR43840:SF17">
    <property type="entry name" value="CATION EFFLUX PROTEIN CYTOPLASMIC DOMAIN-CONTAINING PROTEIN"/>
    <property type="match status" value="1"/>
</dbReference>
<sequence>MLFPLLLILQFIVSIDRKWTDRAEWQPLSPPPQITVDMSEKDSLLRRDAENGKNYSEIVVVRPSKSKVKHYANSRVGCWERRRRARAKAKYYRELEELQEVFETDRLLVEGEEKILEMERGPDRILARILLMLNICLLFANLFASIMSGSLSIVSTFVDSFMDITTSLILGVCLWLIKNTNYYKYPRGRSRLELLGVILCSVIMGIANMFLIMQSVTAILTGKIDPEVDILVLAIMLGGSSIKIILMVICYKRGTASSKVLAMDMRNDIGTSLVAVVCATIGDRYWSYADPVGAILVCGLIATSWFHHAIQNVPVLVGVRAERDEMSRILKIVIEHDERIRQIHHLMVYYTGLKAMVELHIVMDENLPLKITHDISHPLEQKLLKLDFVERAFVHCDYECDGD</sequence>
<comment type="subcellular location">
    <subcellularLocation>
        <location evidence="1">Membrane</location>
        <topology evidence="1">Multi-pass membrane protein</topology>
    </subcellularLocation>
</comment>
<dbReference type="InterPro" id="IPR058533">
    <property type="entry name" value="Cation_efflux_TM"/>
</dbReference>